<dbReference type="Gene3D" id="3.30.70.100">
    <property type="match status" value="1"/>
</dbReference>
<evidence type="ECO:0000313" key="3">
    <source>
        <dbReference type="Proteomes" id="UP000037288"/>
    </source>
</evidence>
<dbReference type="PATRIC" id="fig|1678637.3.peg.5256"/>
<sequence>MSGGLRVMLHHVTDDVPGIESAYHEASSRLAGVPGLLGNELLRSVHDPRGFVVVSSWRDVAAFRAWERGAAHRDQTAPLRPYRDLSLERPFGVYRVTAAYPAARG</sequence>
<dbReference type="InterPro" id="IPR011008">
    <property type="entry name" value="Dimeric_a/b-barrel"/>
</dbReference>
<keyword evidence="3" id="KW-1185">Reference proteome</keyword>
<proteinExistence type="predicted"/>
<protein>
    <submittedName>
        <fullName evidence="2">Antibiotic biosynthesis monooxygenase</fullName>
    </submittedName>
</protein>
<feature type="domain" description="ABM" evidence="1">
    <location>
        <begin position="3"/>
        <end position="94"/>
    </location>
</feature>
<organism evidence="2 3">
    <name type="scientific">Streptomyces caatingaensis</name>
    <dbReference type="NCBI Taxonomy" id="1678637"/>
    <lineage>
        <taxon>Bacteria</taxon>
        <taxon>Bacillati</taxon>
        <taxon>Actinomycetota</taxon>
        <taxon>Actinomycetes</taxon>
        <taxon>Kitasatosporales</taxon>
        <taxon>Streptomycetaceae</taxon>
        <taxon>Streptomyces</taxon>
    </lineage>
</organism>
<evidence type="ECO:0000259" key="1">
    <source>
        <dbReference type="PROSITE" id="PS51725"/>
    </source>
</evidence>
<keyword evidence="2" id="KW-0503">Monooxygenase</keyword>
<dbReference type="Proteomes" id="UP000037288">
    <property type="component" value="Unassembled WGS sequence"/>
</dbReference>
<dbReference type="EMBL" id="LFXA01000017">
    <property type="protein sequence ID" value="KNB50325.1"/>
    <property type="molecule type" value="Genomic_DNA"/>
</dbReference>
<dbReference type="STRING" id="1678637.AC230_24615"/>
<keyword evidence="2" id="KW-0560">Oxidoreductase</keyword>
<dbReference type="RefSeq" id="WP_049718878.1">
    <property type="nucleotide sequence ID" value="NZ_LFXA01000017.1"/>
</dbReference>
<dbReference type="AlphaFoldDB" id="A0A0K9XA78"/>
<evidence type="ECO:0000313" key="2">
    <source>
        <dbReference type="EMBL" id="KNB50325.1"/>
    </source>
</evidence>
<dbReference type="PROSITE" id="PS51725">
    <property type="entry name" value="ABM"/>
    <property type="match status" value="1"/>
</dbReference>
<dbReference type="Pfam" id="PF03992">
    <property type="entry name" value="ABM"/>
    <property type="match status" value="1"/>
</dbReference>
<name>A0A0K9XA78_9ACTN</name>
<dbReference type="SUPFAM" id="SSF54909">
    <property type="entry name" value="Dimeric alpha+beta barrel"/>
    <property type="match status" value="1"/>
</dbReference>
<accession>A0A0K9XA78</accession>
<reference evidence="3" key="1">
    <citation type="submission" date="2015-07" db="EMBL/GenBank/DDBJ databases">
        <title>Draft genome sequence of Streptomyces sp. CMAA 1322, a bacterium isolated from Caatinga biome, from dry forest semiarid of Brazil.</title>
        <authorList>
            <person name="Santos S.N."/>
            <person name="Gacesa R."/>
            <person name="Taketani R.G."/>
            <person name="Long P.F."/>
            <person name="Melo I.S."/>
        </authorList>
    </citation>
    <scope>NUCLEOTIDE SEQUENCE [LARGE SCALE GENOMIC DNA]</scope>
    <source>
        <strain evidence="3">CMAA 1322</strain>
    </source>
</reference>
<gene>
    <name evidence="2" type="ORF">AC230_24615</name>
</gene>
<comment type="caution">
    <text evidence="2">The sequence shown here is derived from an EMBL/GenBank/DDBJ whole genome shotgun (WGS) entry which is preliminary data.</text>
</comment>
<dbReference type="InterPro" id="IPR007138">
    <property type="entry name" value="ABM_dom"/>
</dbReference>
<dbReference type="GO" id="GO:0004497">
    <property type="term" value="F:monooxygenase activity"/>
    <property type="evidence" value="ECO:0007669"/>
    <property type="project" value="UniProtKB-KW"/>
</dbReference>